<dbReference type="AlphaFoldDB" id="A0A2L1GLT1"/>
<dbReference type="KEGG" id="deo:CAY53_03170"/>
<gene>
    <name evidence="1" type="ORF">CAY53_03170</name>
</gene>
<reference evidence="1 2" key="1">
    <citation type="journal article" date="2018" name="MBio">
        <title>Insights into the evolution of host association through the isolation and characterization of a novel human periodontal pathobiont, Desulfobulbus oralis.</title>
        <authorList>
            <person name="Cross K.L."/>
            <person name="Chirania P."/>
            <person name="Xiong W."/>
            <person name="Beall C.J."/>
            <person name="Elkins J.G."/>
            <person name="Giannone R.J."/>
            <person name="Griffen A.L."/>
            <person name="Guss A.M."/>
            <person name="Hettich R.L."/>
            <person name="Joshi S.S."/>
            <person name="Mokrzan E.M."/>
            <person name="Martin R.K."/>
            <person name="Zhulin I.B."/>
            <person name="Leys E.J."/>
            <person name="Podar M."/>
        </authorList>
    </citation>
    <scope>NUCLEOTIDE SEQUENCE [LARGE SCALE GENOMIC DNA]</scope>
    <source>
        <strain evidence="1 2">ORNL</strain>
    </source>
</reference>
<proteinExistence type="predicted"/>
<keyword evidence="2" id="KW-1185">Reference proteome</keyword>
<evidence type="ECO:0000313" key="1">
    <source>
        <dbReference type="EMBL" id="AVD70608.1"/>
    </source>
</evidence>
<name>A0A2L1GLT1_9BACT</name>
<organism evidence="1 2">
    <name type="scientific">Desulfobulbus oralis</name>
    <dbReference type="NCBI Taxonomy" id="1986146"/>
    <lineage>
        <taxon>Bacteria</taxon>
        <taxon>Pseudomonadati</taxon>
        <taxon>Thermodesulfobacteriota</taxon>
        <taxon>Desulfobulbia</taxon>
        <taxon>Desulfobulbales</taxon>
        <taxon>Desulfobulbaceae</taxon>
        <taxon>Desulfobulbus</taxon>
    </lineage>
</organism>
<protein>
    <submittedName>
        <fullName evidence="1">Uncharacterized protein</fullName>
    </submittedName>
</protein>
<dbReference type="Proteomes" id="UP000239867">
    <property type="component" value="Chromosome"/>
</dbReference>
<evidence type="ECO:0000313" key="2">
    <source>
        <dbReference type="Proteomes" id="UP000239867"/>
    </source>
</evidence>
<dbReference type="EMBL" id="CP021255">
    <property type="protein sequence ID" value="AVD70608.1"/>
    <property type="molecule type" value="Genomic_DNA"/>
</dbReference>
<sequence length="71" mass="8472">MMQSAWGTRCLYCEFFVTVAQSRGAERKIIHRANRFFRTYKVDENFSVVFPEDKYINHIRGSYTHCPFCPN</sequence>
<accession>A0A2L1GLT1</accession>